<dbReference type="AlphaFoldDB" id="A0A1N7NA27"/>
<sequence>MPDTATELKTLLKDPSLLCTKALVAGDWVDADDGATFEVTNPARGDVICSVPDLSRAETARAIEAARVAMKDWAARTGKERASVMRKWFDLMMANQDDLGLILTAEMGKPLAEAKGEIAYGASFIEWFGEEAKRIYGETIPGHMRDKRITVLKQPIGVVGSITPWNFPNAMIARKAGPAIAVGCGFVCRPAAETPLSALAMGLLGERAGLPKGILSVITSSRASDIGKEFCENHAVRKLTFTGSTEVGRILLRQAADQVMKCSMELGGNAPFIVFDDADLDAAVEGAMMSKFRNNGQTCVCANRLYVQAGVYDAFAEKLAAAVNKLNVGDGLAEGVTTGPLISEDAVEKVEDHIADVVAGGGKVVTGGARHALGGTFFQPTVVTGVTQEMKVATEETFGPVAPLFKFETEEEVIEKANATIFGLASYFYARDIGRITRVQEGLEYGIVGVNTGIISTEVAPFGGVKQSGLGREGSHHGVEDYLEMKYVCLSI</sequence>
<feature type="domain" description="Aldehyde dehydrogenase" evidence="5">
    <location>
        <begin position="28"/>
        <end position="488"/>
    </location>
</feature>
<dbReference type="PANTHER" id="PTHR43353">
    <property type="entry name" value="SUCCINATE-SEMIALDEHYDE DEHYDROGENASE, MITOCHONDRIAL"/>
    <property type="match status" value="1"/>
</dbReference>
<dbReference type="Proteomes" id="UP000186221">
    <property type="component" value="Unassembled WGS sequence"/>
</dbReference>
<dbReference type="CDD" id="cd07103">
    <property type="entry name" value="ALDH_F5_SSADH_GabD"/>
    <property type="match status" value="1"/>
</dbReference>
<dbReference type="PROSITE" id="PS00070">
    <property type="entry name" value="ALDEHYDE_DEHYDR_CYS"/>
    <property type="match status" value="1"/>
</dbReference>
<feature type="active site" evidence="3">
    <location>
        <position position="265"/>
    </location>
</feature>
<dbReference type="FunFam" id="3.40.605.10:FF:000005">
    <property type="entry name" value="Succinate-semialdehyde dehydrogenase I"/>
    <property type="match status" value="1"/>
</dbReference>
<organism evidence="6 7">
    <name type="scientific">Rhodobacter aestuarii</name>
    <dbReference type="NCBI Taxonomy" id="453582"/>
    <lineage>
        <taxon>Bacteria</taxon>
        <taxon>Pseudomonadati</taxon>
        <taxon>Pseudomonadota</taxon>
        <taxon>Alphaproteobacteria</taxon>
        <taxon>Rhodobacterales</taxon>
        <taxon>Rhodobacter group</taxon>
        <taxon>Rhodobacter</taxon>
    </lineage>
</organism>
<proteinExistence type="inferred from homology"/>
<dbReference type="GO" id="GO:0004777">
    <property type="term" value="F:succinate-semialdehyde dehydrogenase (NAD+) activity"/>
    <property type="evidence" value="ECO:0007669"/>
    <property type="project" value="TreeGrafter"/>
</dbReference>
<dbReference type="InterPro" id="IPR016160">
    <property type="entry name" value="Ald_DH_CS_CYS"/>
</dbReference>
<gene>
    <name evidence="6" type="ORF">SAMN05421580_107123</name>
</gene>
<dbReference type="InterPro" id="IPR010102">
    <property type="entry name" value="Succ_semiAld_DH"/>
</dbReference>
<keyword evidence="7" id="KW-1185">Reference proteome</keyword>
<evidence type="ECO:0000256" key="4">
    <source>
        <dbReference type="RuleBase" id="RU003345"/>
    </source>
</evidence>
<dbReference type="FunFam" id="3.40.309.10:FF:000004">
    <property type="entry name" value="Succinate-semialdehyde dehydrogenase I"/>
    <property type="match status" value="1"/>
</dbReference>
<dbReference type="InterPro" id="IPR050740">
    <property type="entry name" value="Aldehyde_DH_Superfamily"/>
</dbReference>
<dbReference type="RefSeq" id="WP_076485163.1">
    <property type="nucleotide sequence ID" value="NZ_FTOG01000007.1"/>
</dbReference>
<evidence type="ECO:0000256" key="3">
    <source>
        <dbReference type="PROSITE-ProRule" id="PRU10007"/>
    </source>
</evidence>
<dbReference type="GO" id="GO:0009450">
    <property type="term" value="P:gamma-aminobutyric acid catabolic process"/>
    <property type="evidence" value="ECO:0007669"/>
    <property type="project" value="InterPro"/>
</dbReference>
<evidence type="ECO:0000256" key="1">
    <source>
        <dbReference type="ARBA" id="ARBA00009986"/>
    </source>
</evidence>
<evidence type="ECO:0000313" key="6">
    <source>
        <dbReference type="EMBL" id="SIS95166.1"/>
    </source>
</evidence>
<keyword evidence="2 4" id="KW-0560">Oxidoreductase</keyword>
<dbReference type="PROSITE" id="PS00687">
    <property type="entry name" value="ALDEHYDE_DEHYDR_GLU"/>
    <property type="match status" value="1"/>
</dbReference>
<dbReference type="NCBIfam" id="TIGR01780">
    <property type="entry name" value="SSADH"/>
    <property type="match status" value="1"/>
</dbReference>
<dbReference type="InterPro" id="IPR016163">
    <property type="entry name" value="Ald_DH_C"/>
</dbReference>
<dbReference type="STRING" id="453582.SAMN05421580_107123"/>
<reference evidence="7" key="1">
    <citation type="submission" date="2017-01" db="EMBL/GenBank/DDBJ databases">
        <authorList>
            <person name="Varghese N."/>
            <person name="Submissions S."/>
        </authorList>
    </citation>
    <scope>NUCLEOTIDE SEQUENCE [LARGE SCALE GENOMIC DNA]</scope>
    <source>
        <strain evidence="7">DSM 19945</strain>
    </source>
</reference>
<dbReference type="InterPro" id="IPR016161">
    <property type="entry name" value="Ald_DH/histidinol_DH"/>
</dbReference>
<dbReference type="Gene3D" id="3.40.605.10">
    <property type="entry name" value="Aldehyde Dehydrogenase, Chain A, domain 1"/>
    <property type="match status" value="1"/>
</dbReference>
<dbReference type="PANTHER" id="PTHR43353:SF5">
    <property type="entry name" value="SUCCINATE-SEMIALDEHYDE DEHYDROGENASE, MITOCHONDRIAL"/>
    <property type="match status" value="1"/>
</dbReference>
<name>A0A1N7NA27_9RHOB</name>
<dbReference type="SUPFAM" id="SSF53720">
    <property type="entry name" value="ALDH-like"/>
    <property type="match status" value="1"/>
</dbReference>
<accession>A0A1N7NA27</accession>
<dbReference type="InterPro" id="IPR016162">
    <property type="entry name" value="Ald_DH_N"/>
</dbReference>
<evidence type="ECO:0000256" key="2">
    <source>
        <dbReference type="ARBA" id="ARBA00023002"/>
    </source>
</evidence>
<evidence type="ECO:0000313" key="7">
    <source>
        <dbReference type="Proteomes" id="UP000186221"/>
    </source>
</evidence>
<dbReference type="GO" id="GO:0005829">
    <property type="term" value="C:cytosol"/>
    <property type="evidence" value="ECO:0007669"/>
    <property type="project" value="TreeGrafter"/>
</dbReference>
<dbReference type="Pfam" id="PF00171">
    <property type="entry name" value="Aldedh"/>
    <property type="match status" value="1"/>
</dbReference>
<dbReference type="Gene3D" id="3.40.309.10">
    <property type="entry name" value="Aldehyde Dehydrogenase, Chain A, domain 2"/>
    <property type="match status" value="1"/>
</dbReference>
<dbReference type="InterPro" id="IPR029510">
    <property type="entry name" value="Ald_DH_CS_GLU"/>
</dbReference>
<dbReference type="InterPro" id="IPR015590">
    <property type="entry name" value="Aldehyde_DH_dom"/>
</dbReference>
<dbReference type="OrthoDB" id="9812625at2"/>
<protein>
    <submittedName>
        <fullName evidence="6">Succinate semialdehyde dehydrogenase</fullName>
    </submittedName>
</protein>
<evidence type="ECO:0000259" key="5">
    <source>
        <dbReference type="Pfam" id="PF00171"/>
    </source>
</evidence>
<dbReference type="EMBL" id="FTOG01000007">
    <property type="protein sequence ID" value="SIS95166.1"/>
    <property type="molecule type" value="Genomic_DNA"/>
</dbReference>
<comment type="similarity">
    <text evidence="1 4">Belongs to the aldehyde dehydrogenase family.</text>
</comment>